<evidence type="ECO:0000313" key="7">
    <source>
        <dbReference type="Proteomes" id="UP001207654"/>
    </source>
</evidence>
<proteinExistence type="inferred from homology"/>
<evidence type="ECO:0000313" key="6">
    <source>
        <dbReference type="EMBL" id="MCY1074916.1"/>
    </source>
</evidence>
<gene>
    <name evidence="6" type="ORF">OV287_10475</name>
</gene>
<comment type="cofactor">
    <cofactor evidence="1">
        <name>Zn(2+)</name>
        <dbReference type="ChEBI" id="CHEBI:29105"/>
    </cofactor>
</comment>
<name>A0ABT4A0P9_9BACT</name>
<comment type="similarity">
    <text evidence="2">Belongs to the metallo-dependent hydrolases superfamily. Adenosine and AMP deaminases family.</text>
</comment>
<dbReference type="RefSeq" id="WP_267533871.1">
    <property type="nucleotide sequence ID" value="NZ_JAPNKA010000001.1"/>
</dbReference>
<evidence type="ECO:0000256" key="4">
    <source>
        <dbReference type="ARBA" id="ARBA00022801"/>
    </source>
</evidence>
<evidence type="ECO:0000256" key="5">
    <source>
        <dbReference type="ARBA" id="ARBA00022833"/>
    </source>
</evidence>
<evidence type="ECO:0000256" key="2">
    <source>
        <dbReference type="ARBA" id="ARBA00006676"/>
    </source>
</evidence>
<dbReference type="SUPFAM" id="SSF51556">
    <property type="entry name" value="Metallo-dependent hydrolases"/>
    <property type="match status" value="1"/>
</dbReference>
<keyword evidence="3" id="KW-0479">Metal-binding</keyword>
<keyword evidence="7" id="KW-1185">Reference proteome</keyword>
<dbReference type="Gene3D" id="3.20.20.140">
    <property type="entry name" value="Metal-dependent hydrolases"/>
    <property type="match status" value="2"/>
</dbReference>
<protein>
    <recommendedName>
        <fullName evidence="8">Adenosine deaminase</fullName>
    </recommendedName>
</protein>
<organism evidence="6 7">
    <name type="scientific">Archangium lansingense</name>
    <dbReference type="NCBI Taxonomy" id="2995310"/>
    <lineage>
        <taxon>Bacteria</taxon>
        <taxon>Pseudomonadati</taxon>
        <taxon>Myxococcota</taxon>
        <taxon>Myxococcia</taxon>
        <taxon>Myxococcales</taxon>
        <taxon>Cystobacterineae</taxon>
        <taxon>Archangiaceae</taxon>
        <taxon>Archangium</taxon>
    </lineage>
</organism>
<evidence type="ECO:0000256" key="3">
    <source>
        <dbReference type="ARBA" id="ARBA00022723"/>
    </source>
</evidence>
<keyword evidence="4" id="KW-0378">Hydrolase</keyword>
<dbReference type="Proteomes" id="UP001207654">
    <property type="component" value="Unassembled WGS sequence"/>
</dbReference>
<evidence type="ECO:0000256" key="1">
    <source>
        <dbReference type="ARBA" id="ARBA00001947"/>
    </source>
</evidence>
<keyword evidence="5" id="KW-0862">Zinc</keyword>
<dbReference type="InterPro" id="IPR006650">
    <property type="entry name" value="A/AMP_deam_AS"/>
</dbReference>
<evidence type="ECO:0008006" key="8">
    <source>
        <dbReference type="Google" id="ProtNLM"/>
    </source>
</evidence>
<dbReference type="EMBL" id="JAPNKA010000001">
    <property type="protein sequence ID" value="MCY1074916.1"/>
    <property type="molecule type" value="Genomic_DNA"/>
</dbReference>
<reference evidence="6 7" key="1">
    <citation type="submission" date="2022-11" db="EMBL/GenBank/DDBJ databases">
        <title>Minimal conservation of predation-associated metabolite biosynthetic gene clusters underscores biosynthetic potential of Myxococcota including descriptions for ten novel species: Archangium lansinium sp. nov., Myxococcus landrumus sp. nov., Nannocystis bai.</title>
        <authorList>
            <person name="Ahearne A."/>
            <person name="Stevens C."/>
            <person name="Phillips K."/>
        </authorList>
    </citation>
    <scope>NUCLEOTIDE SEQUENCE [LARGE SCALE GENOMIC DNA]</scope>
    <source>
        <strain evidence="6 7">MIWBW</strain>
    </source>
</reference>
<sequence length="932" mass="106580">MNGTHATPSTPLAPRRVPEAYVRAEIASYPLASPMAFRKAMVELNPELDDFRGGRTRELWMECEEKLSQHASGWSLDRLIMARDFFWFGAVPGRRRLSTLGPVSLLRYVRKLAGSFLEPRPGLTEIVQSYDANVFDASIHYRWLTFALPEDLLLSALPAEPPPSHVNVEPPLLLRRLMDSGVAEIHHHVGAGMDFSLLWASLLARLADPTLSHDELQSPALPFTGETMLRWLLAAAVARCVLAEFLREVGDTSRSSLQLSGFLENLGDKPAWHPYRFQVLYRALRALVHGDDSELPDFYRLQDLYAQLHPVGCVLPDQPPRTLEEIWRRCDPIAVRLGLRTDNGGERWLMRHGLAYLAECERDGNSSRRDGLFSQLFWQAQRVRCLYYRTVVQRPMTAGLQWFVRFYDRLHWVRAPLRAARAEVSFHVAGRGQLLTALEVRTAPASDSFMLAEELWSLTRSWRRVLQLSEAPRHGRREPEFGVLIHFTKERDPGRLWATGAPPAGDRRSHAEPHPRDVIRLGGRYADFFSEQVVRARAVTNLLQQVPLVLWLLRGLDVASDELGVPTWVLVPLYRYVQWQANLSATTFTDKHCLQRPPPLQLTAHVGEDFRHLMEGMRRIFECIQYLLGRSRGRLGHATALGVEPRLWSESTGSVLTTAEDRLWDLIFEWRLYSSYRIDPDLRAEAPPGRPEQVENRIRELSSLVFRRSYEPQVLAEVHHVLHQLFCIPVARVRPEGSLDGFDRGLRMLDPEHVRCFPVVSQILHQYREDEQVFLRGQEPVDVSLDASEVSALYAVQNALRRGVAHRGLVVEVNPSSNLLIGDLLDLRNHPILRLFPPELREGDSPPVPIAVGSDDPITFSTWLLREYSLLHEAALSAGYPERVAIEWLERIRRTGLDARFTVAWLPTANELSERLLRELDHYLQRPSPRFY</sequence>
<comment type="caution">
    <text evidence="6">The sequence shown here is derived from an EMBL/GenBank/DDBJ whole genome shotgun (WGS) entry which is preliminary data.</text>
</comment>
<dbReference type="PROSITE" id="PS00485">
    <property type="entry name" value="A_DEAMINASE"/>
    <property type="match status" value="1"/>
</dbReference>
<accession>A0ABT4A0P9</accession>
<dbReference type="InterPro" id="IPR032466">
    <property type="entry name" value="Metal_Hydrolase"/>
</dbReference>